<accession>A0ABU8FM72</accession>
<protein>
    <submittedName>
        <fullName evidence="1">Uncharacterized protein</fullName>
    </submittedName>
</protein>
<dbReference type="Proteomes" id="UP001372526">
    <property type="component" value="Unassembled WGS sequence"/>
</dbReference>
<name>A0ABU8FM72_9BACI</name>
<organism evidence="1 2">
    <name type="scientific">Bacillus bruguierae</name>
    <dbReference type="NCBI Taxonomy" id="3127667"/>
    <lineage>
        <taxon>Bacteria</taxon>
        <taxon>Bacillati</taxon>
        <taxon>Bacillota</taxon>
        <taxon>Bacilli</taxon>
        <taxon>Bacillales</taxon>
        <taxon>Bacillaceae</taxon>
        <taxon>Bacillus</taxon>
    </lineage>
</organism>
<comment type="caution">
    <text evidence="1">The sequence shown here is derived from an EMBL/GenBank/DDBJ whole genome shotgun (WGS) entry which is preliminary data.</text>
</comment>
<evidence type="ECO:0000313" key="1">
    <source>
        <dbReference type="EMBL" id="MEI4803790.1"/>
    </source>
</evidence>
<proteinExistence type="predicted"/>
<dbReference type="EMBL" id="JBAWSX010000017">
    <property type="protein sequence ID" value="MEI4803790.1"/>
    <property type="molecule type" value="Genomic_DNA"/>
</dbReference>
<evidence type="ECO:0000313" key="2">
    <source>
        <dbReference type="Proteomes" id="UP001372526"/>
    </source>
</evidence>
<gene>
    <name evidence="1" type="ORF">WAZ07_21610</name>
</gene>
<sequence length="85" mass="9847">MAGSSQSYSIHVTFKIASDNKATPSWSFVNKLKLQTLKELLKKQDMNKLKNITLGELSIPLELLNRWVVKTIIFMILFFYSQYFG</sequence>
<reference evidence="1 2" key="1">
    <citation type="submission" date="2024-01" db="EMBL/GenBank/DDBJ databases">
        <title>Seven novel Bacillus-like species.</title>
        <authorList>
            <person name="Liu G."/>
        </authorList>
    </citation>
    <scope>NUCLEOTIDE SEQUENCE [LARGE SCALE GENOMIC DNA]</scope>
    <source>
        <strain evidence="1 2">FJAT-51639</strain>
    </source>
</reference>
<keyword evidence="2" id="KW-1185">Reference proteome</keyword>